<evidence type="ECO:0008006" key="3">
    <source>
        <dbReference type="Google" id="ProtNLM"/>
    </source>
</evidence>
<comment type="caution">
    <text evidence="1">The sequence shown here is derived from an EMBL/GenBank/DDBJ whole genome shotgun (WGS) entry which is preliminary data.</text>
</comment>
<organism evidence="1 2">
    <name type="scientific">Portibacter lacus</name>
    <dbReference type="NCBI Taxonomy" id="1099794"/>
    <lineage>
        <taxon>Bacteria</taxon>
        <taxon>Pseudomonadati</taxon>
        <taxon>Bacteroidota</taxon>
        <taxon>Saprospiria</taxon>
        <taxon>Saprospirales</taxon>
        <taxon>Haliscomenobacteraceae</taxon>
        <taxon>Portibacter</taxon>
    </lineage>
</organism>
<reference evidence="1" key="1">
    <citation type="journal article" date="2014" name="Int. J. Syst. Evol. Microbiol.">
        <title>Complete genome sequence of Corynebacterium casei LMG S-19264T (=DSM 44701T), isolated from a smear-ripened cheese.</title>
        <authorList>
            <consortium name="US DOE Joint Genome Institute (JGI-PGF)"/>
            <person name="Walter F."/>
            <person name="Albersmeier A."/>
            <person name="Kalinowski J."/>
            <person name="Ruckert C."/>
        </authorList>
    </citation>
    <scope>NUCLEOTIDE SEQUENCE</scope>
    <source>
        <strain evidence="1">NBRC 108769</strain>
    </source>
</reference>
<evidence type="ECO:0000313" key="2">
    <source>
        <dbReference type="Proteomes" id="UP001156666"/>
    </source>
</evidence>
<dbReference type="AlphaFoldDB" id="A0AA37SS45"/>
<dbReference type="Proteomes" id="UP001156666">
    <property type="component" value="Unassembled WGS sequence"/>
</dbReference>
<reference evidence="1" key="2">
    <citation type="submission" date="2023-01" db="EMBL/GenBank/DDBJ databases">
        <title>Draft genome sequence of Portibacter lacus strain NBRC 108769.</title>
        <authorList>
            <person name="Sun Q."/>
            <person name="Mori K."/>
        </authorList>
    </citation>
    <scope>NUCLEOTIDE SEQUENCE</scope>
    <source>
        <strain evidence="1">NBRC 108769</strain>
    </source>
</reference>
<sequence length="174" mass="20537">MYKQLLNQGTEIKAYKCKLCDTVHPRIATIIYDSPCSEMTDNDNTEILKSTSEVCVIKLGEQIDCYIRCVLPIYIRNNCIAMTYGVWVLVKTHDFDDYLDNFDNQHYREHYDGLIYNKIIDYPYKGHIPCTIFTQGNRLRPKVTPRNKTNLDLQNDYWNGIELSEMKRRIKLHS</sequence>
<proteinExistence type="predicted"/>
<keyword evidence="2" id="KW-1185">Reference proteome</keyword>
<protein>
    <recommendedName>
        <fullName evidence="3">DUF2199 domain-containing protein</fullName>
    </recommendedName>
</protein>
<dbReference type="EMBL" id="BSOH01000037">
    <property type="protein sequence ID" value="GLR19906.1"/>
    <property type="molecule type" value="Genomic_DNA"/>
</dbReference>
<gene>
    <name evidence="1" type="ORF">GCM10007940_45220</name>
</gene>
<evidence type="ECO:0000313" key="1">
    <source>
        <dbReference type="EMBL" id="GLR19906.1"/>
    </source>
</evidence>
<dbReference type="RefSeq" id="WP_235293433.1">
    <property type="nucleotide sequence ID" value="NZ_BSOH01000037.1"/>
</dbReference>
<accession>A0AA37SS45</accession>
<name>A0AA37SS45_9BACT</name>
<dbReference type="Pfam" id="PF09965">
    <property type="entry name" value="DUF2199"/>
    <property type="match status" value="1"/>
</dbReference>
<dbReference type="InterPro" id="IPR018697">
    <property type="entry name" value="DUF2199"/>
</dbReference>